<accession>A0A917C3W8</accession>
<evidence type="ECO:0000313" key="3">
    <source>
        <dbReference type="Proteomes" id="UP000606044"/>
    </source>
</evidence>
<comment type="caution">
    <text evidence="2">The sequence shown here is derived from an EMBL/GenBank/DDBJ whole genome shotgun (WGS) entry which is preliminary data.</text>
</comment>
<protein>
    <submittedName>
        <fullName evidence="2">Uncharacterized protein</fullName>
    </submittedName>
</protein>
<evidence type="ECO:0000313" key="2">
    <source>
        <dbReference type="EMBL" id="GGF70532.1"/>
    </source>
</evidence>
<dbReference type="RefSeq" id="WP_188580459.1">
    <property type="nucleotide sequence ID" value="NZ_BMCT01000004.1"/>
</dbReference>
<organism evidence="2 3">
    <name type="scientific">Azorhizobium oxalatiphilum</name>
    <dbReference type="NCBI Taxonomy" id="980631"/>
    <lineage>
        <taxon>Bacteria</taxon>
        <taxon>Pseudomonadati</taxon>
        <taxon>Pseudomonadota</taxon>
        <taxon>Alphaproteobacteria</taxon>
        <taxon>Hyphomicrobiales</taxon>
        <taxon>Xanthobacteraceae</taxon>
        <taxon>Azorhizobium</taxon>
    </lineage>
</organism>
<reference evidence="2" key="2">
    <citation type="submission" date="2020-09" db="EMBL/GenBank/DDBJ databases">
        <authorList>
            <person name="Sun Q."/>
            <person name="Sedlacek I."/>
        </authorList>
    </citation>
    <scope>NUCLEOTIDE SEQUENCE</scope>
    <source>
        <strain evidence="2">CCM 7897</strain>
    </source>
</reference>
<feature type="compositionally biased region" description="Low complexity" evidence="1">
    <location>
        <begin position="14"/>
        <end position="44"/>
    </location>
</feature>
<sequence>MAFMDFLKRSEATAAPAADGAPGATGAGDDAVGGAEASADAAAGTNPADPTTLFQTMLGLTAEVTPDATVQGFSGAAIGQVVSMIGEDARTFMQSMEQIYMAANGKALALVAEENPAGAKLLTEVANSQAQTVAFMTGAATVAAAFSKL</sequence>
<reference evidence="2" key="1">
    <citation type="journal article" date="2014" name="Int. J. Syst. Evol. Microbiol.">
        <title>Complete genome sequence of Corynebacterium casei LMG S-19264T (=DSM 44701T), isolated from a smear-ripened cheese.</title>
        <authorList>
            <consortium name="US DOE Joint Genome Institute (JGI-PGF)"/>
            <person name="Walter F."/>
            <person name="Albersmeier A."/>
            <person name="Kalinowski J."/>
            <person name="Ruckert C."/>
        </authorList>
    </citation>
    <scope>NUCLEOTIDE SEQUENCE</scope>
    <source>
        <strain evidence="2">CCM 7897</strain>
    </source>
</reference>
<keyword evidence="3" id="KW-1185">Reference proteome</keyword>
<gene>
    <name evidence="2" type="ORF">GCM10007301_32860</name>
</gene>
<dbReference type="EMBL" id="BMCT01000004">
    <property type="protein sequence ID" value="GGF70532.1"/>
    <property type="molecule type" value="Genomic_DNA"/>
</dbReference>
<dbReference type="Proteomes" id="UP000606044">
    <property type="component" value="Unassembled WGS sequence"/>
</dbReference>
<name>A0A917C3W8_9HYPH</name>
<evidence type="ECO:0000256" key="1">
    <source>
        <dbReference type="SAM" id="MobiDB-lite"/>
    </source>
</evidence>
<proteinExistence type="predicted"/>
<feature type="region of interest" description="Disordered" evidence="1">
    <location>
        <begin position="14"/>
        <end position="48"/>
    </location>
</feature>
<dbReference type="AlphaFoldDB" id="A0A917C3W8"/>